<sequence length="121" mass="13736">MRALFTLLLIYFLTGILQITEDSPFAKKDIGFSSETDATEIECIVSPEIGLFESFLENLEDQDNKIQAFSIKTTTLGNLPKNINRPNKGETSHVFKNILIFYTNLPPPDLFPHNCCFSEIF</sequence>
<proteinExistence type="predicted"/>
<gene>
    <name evidence="1" type="ORF">G0Q07_04840</name>
</gene>
<name>A0A6C0RAR5_9BACT</name>
<evidence type="ECO:0000313" key="1">
    <source>
        <dbReference type="EMBL" id="QIA07096.1"/>
    </source>
</evidence>
<evidence type="ECO:0000313" key="2">
    <source>
        <dbReference type="Proteomes" id="UP000474630"/>
    </source>
</evidence>
<protein>
    <submittedName>
        <fullName evidence="1">Uncharacterized protein</fullName>
    </submittedName>
</protein>
<accession>A0A6C0RAR5</accession>
<dbReference type="EMBL" id="CP048409">
    <property type="protein sequence ID" value="QIA07096.1"/>
    <property type="molecule type" value="Genomic_DNA"/>
</dbReference>
<dbReference type="AlphaFoldDB" id="A0A6C0RAR5"/>
<dbReference type="Proteomes" id="UP000474630">
    <property type="component" value="Chromosome"/>
</dbReference>
<dbReference type="KEGG" id="drc:G0Q07_04840"/>
<organism evidence="1 2">
    <name type="scientific">Draconibacterium halophilum</name>
    <dbReference type="NCBI Taxonomy" id="2706887"/>
    <lineage>
        <taxon>Bacteria</taxon>
        <taxon>Pseudomonadati</taxon>
        <taxon>Bacteroidota</taxon>
        <taxon>Bacteroidia</taxon>
        <taxon>Marinilabiliales</taxon>
        <taxon>Prolixibacteraceae</taxon>
        <taxon>Draconibacterium</taxon>
    </lineage>
</organism>
<reference evidence="1 2" key="1">
    <citation type="submission" date="2020-02" db="EMBL/GenBank/DDBJ databases">
        <title>Genome sequencing for Draconibacterium sp. strain M1.</title>
        <authorList>
            <person name="Park S.-J."/>
        </authorList>
    </citation>
    <scope>NUCLEOTIDE SEQUENCE [LARGE SCALE GENOMIC DNA]</scope>
    <source>
        <strain evidence="1 2">M1</strain>
    </source>
</reference>
<keyword evidence="2" id="KW-1185">Reference proteome</keyword>
<dbReference type="RefSeq" id="WP_163345025.1">
    <property type="nucleotide sequence ID" value="NZ_CP048409.1"/>
</dbReference>